<name>A0ABV5HQA9_9VIBR</name>
<dbReference type="RefSeq" id="WP_390194526.1">
    <property type="nucleotide sequence ID" value="NZ_JBHMEP010000005.1"/>
</dbReference>
<dbReference type="SUPFAM" id="SSF82771">
    <property type="entry name" value="GIY-YIG endonuclease"/>
    <property type="match status" value="1"/>
</dbReference>
<dbReference type="EMBL" id="JBHMEP010000005">
    <property type="protein sequence ID" value="MFB9136414.1"/>
    <property type="molecule type" value="Genomic_DNA"/>
</dbReference>
<evidence type="ECO:0000313" key="3">
    <source>
        <dbReference type="EMBL" id="MFB9136414.1"/>
    </source>
</evidence>
<keyword evidence="4" id="KW-1185">Reference proteome</keyword>
<dbReference type="Gene3D" id="3.40.1440.10">
    <property type="entry name" value="GIY-YIG endonuclease"/>
    <property type="match status" value="1"/>
</dbReference>
<dbReference type="CDD" id="cd10448">
    <property type="entry name" value="GIY-YIG_unchar_3"/>
    <property type="match status" value="1"/>
</dbReference>
<organism evidence="3 4">
    <name type="scientific">Vibrio olivae</name>
    <dbReference type="NCBI Taxonomy" id="1243002"/>
    <lineage>
        <taxon>Bacteria</taxon>
        <taxon>Pseudomonadati</taxon>
        <taxon>Pseudomonadota</taxon>
        <taxon>Gammaproteobacteria</taxon>
        <taxon>Vibrionales</taxon>
        <taxon>Vibrionaceae</taxon>
        <taxon>Vibrio</taxon>
    </lineage>
</organism>
<evidence type="ECO:0000313" key="4">
    <source>
        <dbReference type="Proteomes" id="UP001589645"/>
    </source>
</evidence>
<comment type="caution">
    <text evidence="3">The sequence shown here is derived from an EMBL/GenBank/DDBJ whole genome shotgun (WGS) entry which is preliminary data.</text>
</comment>
<dbReference type="PANTHER" id="PTHR34477:SF5">
    <property type="entry name" value="BSL5627 PROTEIN"/>
    <property type="match status" value="1"/>
</dbReference>
<feature type="domain" description="GIY-YIG" evidence="2">
    <location>
        <begin position="8"/>
        <end position="84"/>
    </location>
</feature>
<gene>
    <name evidence="3" type="ORF">ACFFUV_15690</name>
</gene>
<dbReference type="Proteomes" id="UP001589645">
    <property type="component" value="Unassembled WGS sequence"/>
</dbReference>
<reference evidence="3 4" key="1">
    <citation type="submission" date="2024-09" db="EMBL/GenBank/DDBJ databases">
        <authorList>
            <person name="Sun Q."/>
            <person name="Mori K."/>
        </authorList>
    </citation>
    <scope>NUCLEOTIDE SEQUENCE [LARGE SCALE GENOMIC DNA]</scope>
    <source>
        <strain evidence="3 4">CECT 8064</strain>
    </source>
</reference>
<protein>
    <submittedName>
        <fullName evidence="3">GIY-YIG nuclease family protein</fullName>
    </submittedName>
</protein>
<dbReference type="PROSITE" id="PS50164">
    <property type="entry name" value="GIY_YIG"/>
    <property type="match status" value="1"/>
</dbReference>
<comment type="similarity">
    <text evidence="1">Belongs to the UPF0213 family.</text>
</comment>
<dbReference type="InterPro" id="IPR000305">
    <property type="entry name" value="GIY-YIG_endonuc"/>
</dbReference>
<dbReference type="PANTHER" id="PTHR34477">
    <property type="entry name" value="UPF0213 PROTEIN YHBQ"/>
    <property type="match status" value="1"/>
</dbReference>
<dbReference type="Pfam" id="PF01541">
    <property type="entry name" value="GIY-YIG"/>
    <property type="match status" value="1"/>
</dbReference>
<evidence type="ECO:0000259" key="2">
    <source>
        <dbReference type="PROSITE" id="PS50164"/>
    </source>
</evidence>
<dbReference type="InterPro" id="IPR050190">
    <property type="entry name" value="UPF0213_domain"/>
</dbReference>
<sequence length="100" mass="12063">MVGTNFEKQPCVYILTSRNRKVLYIGVTSQLKQRVWQHKHKVSAGFTAKYNVCDLVYYELFGSMKEAIEREKQLKRWRRSWKDELIVSMNPRWDDLYESL</sequence>
<dbReference type="InterPro" id="IPR035901">
    <property type="entry name" value="GIY-YIG_endonuc_sf"/>
</dbReference>
<evidence type="ECO:0000256" key="1">
    <source>
        <dbReference type="ARBA" id="ARBA00007435"/>
    </source>
</evidence>
<accession>A0ABV5HQA9</accession>
<proteinExistence type="inferred from homology"/>